<evidence type="ECO:0000256" key="1">
    <source>
        <dbReference type="SAM" id="SignalP"/>
    </source>
</evidence>
<dbReference type="Proteomes" id="UP000031599">
    <property type="component" value="Unassembled WGS sequence"/>
</dbReference>
<name>A0A0C2CSI2_9BACT</name>
<keyword evidence="1" id="KW-0732">Signal</keyword>
<evidence type="ECO:0000313" key="2">
    <source>
        <dbReference type="EMBL" id="KIG14136.1"/>
    </source>
</evidence>
<dbReference type="RefSeq" id="WP_146660860.1">
    <property type="nucleotide sequence ID" value="NZ_JMCC02000079.1"/>
</dbReference>
<feature type="chain" id="PRO_5002147344" description="Lipoprotein" evidence="1">
    <location>
        <begin position="25"/>
        <end position="197"/>
    </location>
</feature>
<dbReference type="PROSITE" id="PS51257">
    <property type="entry name" value="PROKAR_LIPOPROTEIN"/>
    <property type="match status" value="1"/>
</dbReference>
<gene>
    <name evidence="2" type="ORF">DB30_07132</name>
</gene>
<evidence type="ECO:0008006" key="4">
    <source>
        <dbReference type="Google" id="ProtNLM"/>
    </source>
</evidence>
<accession>A0A0C2CSI2</accession>
<reference evidence="2 3" key="1">
    <citation type="submission" date="2014-12" db="EMBL/GenBank/DDBJ databases">
        <title>Genome assembly of Enhygromyxa salina DSM 15201.</title>
        <authorList>
            <person name="Sharma G."/>
            <person name="Subramanian S."/>
        </authorList>
    </citation>
    <scope>NUCLEOTIDE SEQUENCE [LARGE SCALE GENOMIC DNA]</scope>
    <source>
        <strain evidence="2 3">DSM 15201</strain>
    </source>
</reference>
<feature type="signal peptide" evidence="1">
    <location>
        <begin position="1"/>
        <end position="24"/>
    </location>
</feature>
<proteinExistence type="predicted"/>
<dbReference type="AlphaFoldDB" id="A0A0C2CSI2"/>
<protein>
    <recommendedName>
        <fullName evidence="4">Lipoprotein</fullName>
    </recommendedName>
</protein>
<dbReference type="EMBL" id="JMCC02000079">
    <property type="protein sequence ID" value="KIG14136.1"/>
    <property type="molecule type" value="Genomic_DNA"/>
</dbReference>
<comment type="caution">
    <text evidence="2">The sequence shown here is derived from an EMBL/GenBank/DDBJ whole genome shotgun (WGS) entry which is preliminary data.</text>
</comment>
<sequence>MRSLALPLLSLAALVTGCAGRPSANVQPVRADDATAGAPLIVEPGPRPSESTPNPDALDPAAAFFLVYEALREGDWAAFERFAGAPSLRFSREQSIGEVDIRVRTIPADKHRAWLAQAYDSWAPACAEAPDPPCMGLNPLALGMAEDTEPRCTDPGPDDVGVQCCSHDPMLLHNTPFLAKVCFDAEQRVTQISIIDG</sequence>
<evidence type="ECO:0000313" key="3">
    <source>
        <dbReference type="Proteomes" id="UP000031599"/>
    </source>
</evidence>
<organism evidence="2 3">
    <name type="scientific">Enhygromyxa salina</name>
    <dbReference type="NCBI Taxonomy" id="215803"/>
    <lineage>
        <taxon>Bacteria</taxon>
        <taxon>Pseudomonadati</taxon>
        <taxon>Myxococcota</taxon>
        <taxon>Polyangia</taxon>
        <taxon>Nannocystales</taxon>
        <taxon>Nannocystaceae</taxon>
        <taxon>Enhygromyxa</taxon>
    </lineage>
</organism>